<keyword evidence="2" id="KW-1185">Reference proteome</keyword>
<sequence>MNPYKCQPVDASDADSLRSLALCQVYQEAADAGRWGCVRSGGGDARRASGASGRWRHRSLRGLCVRLRYGRSGGGAGRRRHGRAELGGIVEMLDGLAASAGLSFQHCKVDAKDMEMAAPLLVTDEEEDLRYACCPAHGQEGASALCGVRVMADSTSWTRLHTGAQRRVARDAVTGELSVGGEDFINN</sequence>
<organism evidence="1 2">
    <name type="scientific">Cymbomonas tetramitiformis</name>
    <dbReference type="NCBI Taxonomy" id="36881"/>
    <lineage>
        <taxon>Eukaryota</taxon>
        <taxon>Viridiplantae</taxon>
        <taxon>Chlorophyta</taxon>
        <taxon>Pyramimonadophyceae</taxon>
        <taxon>Pyramimonadales</taxon>
        <taxon>Pyramimonadaceae</taxon>
        <taxon>Cymbomonas</taxon>
    </lineage>
</organism>
<dbReference type="EMBL" id="LGRX02006410">
    <property type="protein sequence ID" value="KAK3276736.1"/>
    <property type="molecule type" value="Genomic_DNA"/>
</dbReference>
<dbReference type="AlphaFoldDB" id="A0AAE0L953"/>
<evidence type="ECO:0000313" key="2">
    <source>
        <dbReference type="Proteomes" id="UP001190700"/>
    </source>
</evidence>
<comment type="caution">
    <text evidence="1">The sequence shown here is derived from an EMBL/GenBank/DDBJ whole genome shotgun (WGS) entry which is preliminary data.</text>
</comment>
<name>A0AAE0L953_9CHLO</name>
<reference evidence="1 2" key="1">
    <citation type="journal article" date="2015" name="Genome Biol. Evol.">
        <title>Comparative Genomics of a Bacterivorous Green Alga Reveals Evolutionary Causalities and Consequences of Phago-Mixotrophic Mode of Nutrition.</title>
        <authorList>
            <person name="Burns J.A."/>
            <person name="Paasch A."/>
            <person name="Narechania A."/>
            <person name="Kim E."/>
        </authorList>
    </citation>
    <scope>NUCLEOTIDE SEQUENCE [LARGE SCALE GENOMIC DNA]</scope>
    <source>
        <strain evidence="1 2">PLY_AMNH</strain>
    </source>
</reference>
<dbReference type="Proteomes" id="UP001190700">
    <property type="component" value="Unassembled WGS sequence"/>
</dbReference>
<gene>
    <name evidence="1" type="ORF">CYMTET_15219</name>
</gene>
<proteinExistence type="predicted"/>
<accession>A0AAE0L953</accession>
<evidence type="ECO:0000313" key="1">
    <source>
        <dbReference type="EMBL" id="KAK3276736.1"/>
    </source>
</evidence>
<protein>
    <submittedName>
        <fullName evidence="1">Uncharacterized protein</fullName>
    </submittedName>
</protein>